<evidence type="ECO:0000313" key="3">
    <source>
        <dbReference type="EMBL" id="MBW8483015.1"/>
    </source>
</evidence>
<keyword evidence="4" id="KW-1185">Reference proteome</keyword>
<reference evidence="3 4" key="1">
    <citation type="submission" date="2021-07" db="EMBL/GenBank/DDBJ databases">
        <title>Actinomadura sp. PM05-2 isolated from lichen.</title>
        <authorList>
            <person name="Somphong A."/>
            <person name="Phongsopitanun W."/>
            <person name="Tanasupawat S."/>
            <person name="Peongsungnone V."/>
        </authorList>
    </citation>
    <scope>NUCLEOTIDE SEQUENCE [LARGE SCALE GENOMIC DNA]</scope>
    <source>
        <strain evidence="3 4">PM05-2</strain>
    </source>
</reference>
<sequence>MGAPMRPILAVTFLLAALAACSGEPEPERAASTPPPSPSASASPVPTAPWEAGQCVNLRWDEGDEPATTPAGRAVPCGAPEAAGRIVKLVRGGSDAARTACPAETDGFVRTPADDWACTVNTRDPHPGRPGHGGGVLRVGDCIYAAPPAAGAAGPVERACYDRYGPGKISSFQKSKSRCRDKNGDLADFNSTRRTHPSLPVICHGYGADVREPGPQFENGTCVEKPATTEMPLGTMIFGGLRETGCGEDAWARVVATVDIGRRCPGGADRQVSDSGHYPGLICLRTT</sequence>
<organism evidence="3 4">
    <name type="scientific">Actinomadura parmotrematis</name>
    <dbReference type="NCBI Taxonomy" id="2864039"/>
    <lineage>
        <taxon>Bacteria</taxon>
        <taxon>Bacillati</taxon>
        <taxon>Actinomycetota</taxon>
        <taxon>Actinomycetes</taxon>
        <taxon>Streptosporangiales</taxon>
        <taxon>Thermomonosporaceae</taxon>
        <taxon>Actinomadura</taxon>
    </lineage>
</organism>
<dbReference type="Proteomes" id="UP000774570">
    <property type="component" value="Unassembled WGS sequence"/>
</dbReference>
<feature type="compositionally biased region" description="Low complexity" evidence="1">
    <location>
        <begin position="39"/>
        <end position="49"/>
    </location>
</feature>
<name>A0ABS7FST4_9ACTN</name>
<feature type="region of interest" description="Disordered" evidence="1">
    <location>
        <begin position="24"/>
        <end position="49"/>
    </location>
</feature>
<feature type="chain" id="PRO_5047291674" description="Serine/threonine protein kinase" evidence="2">
    <location>
        <begin position="23"/>
        <end position="287"/>
    </location>
</feature>
<evidence type="ECO:0008006" key="5">
    <source>
        <dbReference type="Google" id="ProtNLM"/>
    </source>
</evidence>
<evidence type="ECO:0000313" key="4">
    <source>
        <dbReference type="Proteomes" id="UP000774570"/>
    </source>
</evidence>
<dbReference type="PROSITE" id="PS51257">
    <property type="entry name" value="PROKAR_LIPOPROTEIN"/>
    <property type="match status" value="1"/>
</dbReference>
<accession>A0ABS7FST4</accession>
<comment type="caution">
    <text evidence="3">The sequence shown here is derived from an EMBL/GenBank/DDBJ whole genome shotgun (WGS) entry which is preliminary data.</text>
</comment>
<feature type="signal peptide" evidence="2">
    <location>
        <begin position="1"/>
        <end position="22"/>
    </location>
</feature>
<proteinExistence type="predicted"/>
<gene>
    <name evidence="3" type="ORF">K1Y72_11590</name>
</gene>
<dbReference type="EMBL" id="JAIBOA010000006">
    <property type="protein sequence ID" value="MBW8483015.1"/>
    <property type="molecule type" value="Genomic_DNA"/>
</dbReference>
<evidence type="ECO:0000256" key="1">
    <source>
        <dbReference type="SAM" id="MobiDB-lite"/>
    </source>
</evidence>
<dbReference type="RefSeq" id="WP_220165933.1">
    <property type="nucleotide sequence ID" value="NZ_JAIBOA010000006.1"/>
</dbReference>
<keyword evidence="2" id="KW-0732">Signal</keyword>
<protein>
    <recommendedName>
        <fullName evidence="5">Serine/threonine protein kinase</fullName>
    </recommendedName>
</protein>
<evidence type="ECO:0000256" key="2">
    <source>
        <dbReference type="SAM" id="SignalP"/>
    </source>
</evidence>